<evidence type="ECO:0000313" key="2">
    <source>
        <dbReference type="Proteomes" id="UP000009168"/>
    </source>
</evidence>
<gene>
    <name evidence="1" type="ORF">TTHERM_001021932</name>
</gene>
<organism evidence="1 2">
    <name type="scientific">Tetrahymena thermophila (strain SB210)</name>
    <dbReference type="NCBI Taxonomy" id="312017"/>
    <lineage>
        <taxon>Eukaryota</taxon>
        <taxon>Sar</taxon>
        <taxon>Alveolata</taxon>
        <taxon>Ciliophora</taxon>
        <taxon>Intramacronucleata</taxon>
        <taxon>Oligohymenophorea</taxon>
        <taxon>Hymenostomatida</taxon>
        <taxon>Tetrahymenina</taxon>
        <taxon>Tetrahymenidae</taxon>
        <taxon>Tetrahymena</taxon>
    </lineage>
</organism>
<sequence>MHLNQFLQQLTKQSSINQMKPSSLHYAKVNHHEPILKWEVVLLINILFTFEFI</sequence>
<dbReference type="GeneID" id="24441443"/>
<name>W7XEC8_TETTS</name>
<accession>W7XEC8</accession>
<protein>
    <submittedName>
        <fullName evidence="1">Uncharacterized protein</fullName>
    </submittedName>
</protein>
<dbReference type="RefSeq" id="XP_012651432.1">
    <property type="nucleotide sequence ID" value="XM_012795978.1"/>
</dbReference>
<dbReference type="InParanoid" id="W7XEC8"/>
<dbReference type="EMBL" id="GG662822">
    <property type="protein sequence ID" value="EWS76027.1"/>
    <property type="molecule type" value="Genomic_DNA"/>
</dbReference>
<dbReference type="AlphaFoldDB" id="W7XEC8"/>
<keyword evidence="2" id="KW-1185">Reference proteome</keyword>
<evidence type="ECO:0000313" key="1">
    <source>
        <dbReference type="EMBL" id="EWS76027.1"/>
    </source>
</evidence>
<dbReference type="Proteomes" id="UP000009168">
    <property type="component" value="Unassembled WGS sequence"/>
</dbReference>
<dbReference type="KEGG" id="tet:TTHERM_001021932"/>
<reference evidence="2" key="1">
    <citation type="journal article" date="2006" name="PLoS Biol.">
        <title>Macronuclear genome sequence of the ciliate Tetrahymena thermophila, a model eukaryote.</title>
        <authorList>
            <person name="Eisen J.A."/>
            <person name="Coyne R.S."/>
            <person name="Wu M."/>
            <person name="Wu D."/>
            <person name="Thiagarajan M."/>
            <person name="Wortman J.R."/>
            <person name="Badger J.H."/>
            <person name="Ren Q."/>
            <person name="Amedeo P."/>
            <person name="Jones K.M."/>
            <person name="Tallon L.J."/>
            <person name="Delcher A.L."/>
            <person name="Salzberg S.L."/>
            <person name="Silva J.C."/>
            <person name="Haas B.J."/>
            <person name="Majoros W.H."/>
            <person name="Farzad M."/>
            <person name="Carlton J.M."/>
            <person name="Smith R.K. Jr."/>
            <person name="Garg J."/>
            <person name="Pearlman R.E."/>
            <person name="Karrer K.M."/>
            <person name="Sun L."/>
            <person name="Manning G."/>
            <person name="Elde N.C."/>
            <person name="Turkewitz A.P."/>
            <person name="Asai D.J."/>
            <person name="Wilkes D.E."/>
            <person name="Wang Y."/>
            <person name="Cai H."/>
            <person name="Collins K."/>
            <person name="Stewart B.A."/>
            <person name="Lee S.R."/>
            <person name="Wilamowska K."/>
            <person name="Weinberg Z."/>
            <person name="Ruzzo W.L."/>
            <person name="Wloga D."/>
            <person name="Gaertig J."/>
            <person name="Frankel J."/>
            <person name="Tsao C.-C."/>
            <person name="Gorovsky M.A."/>
            <person name="Keeling P.J."/>
            <person name="Waller R.F."/>
            <person name="Patron N.J."/>
            <person name="Cherry J.M."/>
            <person name="Stover N.A."/>
            <person name="Krieger C.J."/>
            <person name="del Toro C."/>
            <person name="Ryder H.F."/>
            <person name="Williamson S.C."/>
            <person name="Barbeau R.A."/>
            <person name="Hamilton E.P."/>
            <person name="Orias E."/>
        </authorList>
    </citation>
    <scope>NUCLEOTIDE SEQUENCE [LARGE SCALE GENOMIC DNA]</scope>
    <source>
        <strain evidence="2">SB210</strain>
    </source>
</reference>
<proteinExistence type="predicted"/>